<comment type="subcellular location">
    <subcellularLocation>
        <location evidence="8">Cytoplasm</location>
    </subcellularLocation>
    <subcellularLocation>
        <location evidence="8">Cell membrane</location>
        <topology evidence="8">Peripheral membrane protein</topology>
    </subcellularLocation>
</comment>
<dbReference type="EMBL" id="FWWT01000017">
    <property type="protein sequence ID" value="SMB91007.1"/>
    <property type="molecule type" value="Genomic_DNA"/>
</dbReference>
<feature type="region of interest" description="G1" evidence="9">
    <location>
        <begin position="10"/>
        <end position="17"/>
    </location>
</feature>
<dbReference type="Pfam" id="PF01926">
    <property type="entry name" value="MMR_HSR1"/>
    <property type="match status" value="1"/>
</dbReference>
<dbReference type="PANTHER" id="PTHR42698">
    <property type="entry name" value="GTPASE ERA"/>
    <property type="match status" value="1"/>
</dbReference>
<dbReference type="PROSITE" id="PS51713">
    <property type="entry name" value="G_ERA"/>
    <property type="match status" value="1"/>
</dbReference>
<dbReference type="NCBIfam" id="NF000908">
    <property type="entry name" value="PRK00089.1"/>
    <property type="match status" value="1"/>
</dbReference>
<organism evidence="13 14">
    <name type="scientific">Desulfonispora thiosulfatigenes DSM 11270</name>
    <dbReference type="NCBI Taxonomy" id="656914"/>
    <lineage>
        <taxon>Bacteria</taxon>
        <taxon>Bacillati</taxon>
        <taxon>Bacillota</taxon>
        <taxon>Clostridia</taxon>
        <taxon>Eubacteriales</taxon>
        <taxon>Peptococcaceae</taxon>
        <taxon>Desulfonispora</taxon>
    </lineage>
</organism>
<keyword evidence="4 8" id="KW-0547">Nucleotide-binding</keyword>
<dbReference type="CDD" id="cd04163">
    <property type="entry name" value="Era"/>
    <property type="match status" value="1"/>
</dbReference>
<evidence type="ECO:0000256" key="3">
    <source>
        <dbReference type="ARBA" id="ARBA00022517"/>
    </source>
</evidence>
<dbReference type="GO" id="GO:0000028">
    <property type="term" value="P:ribosomal small subunit assembly"/>
    <property type="evidence" value="ECO:0007669"/>
    <property type="project" value="TreeGrafter"/>
</dbReference>
<feature type="region of interest" description="G4" evidence="9">
    <location>
        <begin position="119"/>
        <end position="122"/>
    </location>
</feature>
<comment type="similarity">
    <text evidence="1 8 9 10">Belongs to the TRAFAC class TrmE-Era-EngA-EngB-Septin-like GTPase superfamily. Era GTPase family.</text>
</comment>
<dbReference type="HAMAP" id="MF_00367">
    <property type="entry name" value="GTPase_Era"/>
    <property type="match status" value="1"/>
</dbReference>
<dbReference type="Pfam" id="PF07650">
    <property type="entry name" value="KH_2"/>
    <property type="match status" value="1"/>
</dbReference>
<dbReference type="InterPro" id="IPR009019">
    <property type="entry name" value="KH_sf_prok-type"/>
</dbReference>
<evidence type="ECO:0000256" key="8">
    <source>
        <dbReference type="HAMAP-Rule" id="MF_00367"/>
    </source>
</evidence>
<feature type="region of interest" description="G5" evidence="9">
    <location>
        <begin position="148"/>
        <end position="150"/>
    </location>
</feature>
<dbReference type="FunFam" id="3.30.300.20:FF:000003">
    <property type="entry name" value="GTPase Era"/>
    <property type="match status" value="1"/>
</dbReference>
<evidence type="ECO:0000313" key="14">
    <source>
        <dbReference type="Proteomes" id="UP000192731"/>
    </source>
</evidence>
<dbReference type="STRING" id="656914.SAMN00017405_1401"/>
<keyword evidence="8" id="KW-1003">Cell membrane</keyword>
<dbReference type="InterPro" id="IPR006073">
    <property type="entry name" value="GTP-bd"/>
</dbReference>
<dbReference type="SUPFAM" id="SSF52540">
    <property type="entry name" value="P-loop containing nucleoside triphosphate hydrolases"/>
    <property type="match status" value="1"/>
</dbReference>
<dbReference type="InterPro" id="IPR004044">
    <property type="entry name" value="KH_dom_type_2"/>
</dbReference>
<dbReference type="FunFam" id="3.40.50.300:FF:000094">
    <property type="entry name" value="GTPase Era"/>
    <property type="match status" value="1"/>
</dbReference>
<name>A0A1W1VC14_DESTI</name>
<keyword evidence="5 8" id="KW-0694">RNA-binding</keyword>
<comment type="subunit">
    <text evidence="8">Monomer.</text>
</comment>
<dbReference type="GO" id="GO:0070181">
    <property type="term" value="F:small ribosomal subunit rRNA binding"/>
    <property type="evidence" value="ECO:0007669"/>
    <property type="project" value="UniProtKB-UniRule"/>
</dbReference>
<feature type="domain" description="Era-type G" evidence="12">
    <location>
        <begin position="2"/>
        <end position="169"/>
    </location>
</feature>
<evidence type="ECO:0000256" key="1">
    <source>
        <dbReference type="ARBA" id="ARBA00007921"/>
    </source>
</evidence>
<feature type="domain" description="KH type-2" evidence="11">
    <location>
        <begin position="200"/>
        <end position="277"/>
    </location>
</feature>
<evidence type="ECO:0000256" key="10">
    <source>
        <dbReference type="RuleBase" id="RU003761"/>
    </source>
</evidence>
<evidence type="ECO:0000256" key="9">
    <source>
        <dbReference type="PROSITE-ProRule" id="PRU01050"/>
    </source>
</evidence>
<evidence type="ECO:0000256" key="2">
    <source>
        <dbReference type="ARBA" id="ARBA00020484"/>
    </source>
</evidence>
<dbReference type="InterPro" id="IPR015946">
    <property type="entry name" value="KH_dom-like_a/b"/>
</dbReference>
<keyword evidence="14" id="KW-1185">Reference proteome</keyword>
<evidence type="ECO:0000259" key="11">
    <source>
        <dbReference type="PROSITE" id="PS50823"/>
    </source>
</evidence>
<dbReference type="SUPFAM" id="SSF54814">
    <property type="entry name" value="Prokaryotic type KH domain (KH-domain type II)"/>
    <property type="match status" value="1"/>
</dbReference>
<gene>
    <name evidence="8" type="primary">era</name>
    <name evidence="13" type="ORF">SAMN00017405_1401</name>
</gene>
<keyword evidence="7 8" id="KW-0472">Membrane</keyword>
<dbReference type="NCBIfam" id="TIGR00436">
    <property type="entry name" value="era"/>
    <property type="match status" value="1"/>
</dbReference>
<evidence type="ECO:0000256" key="6">
    <source>
        <dbReference type="ARBA" id="ARBA00023134"/>
    </source>
</evidence>
<dbReference type="PROSITE" id="PS50823">
    <property type="entry name" value="KH_TYPE_2"/>
    <property type="match status" value="1"/>
</dbReference>
<dbReference type="NCBIfam" id="TIGR00231">
    <property type="entry name" value="small_GTP"/>
    <property type="match status" value="1"/>
</dbReference>
<keyword evidence="6 8" id="KW-0342">GTP-binding</keyword>
<sequence>MKSGFVTIIGRPNAGKSTLLNNILGTKISIMSDKPQTTRNCISGIYTNKEIQIIFLDTPGIHKPKHKLGEFMVNIAEDTIKNVDLVYYMVDVTTDFGRGDQYIIDRLASSKTPVILILNKIDLMPHDKVLEIINFWKDKAVFAEIFPLSALKGENVDRLIATTSTYLEEGPMYYPEDTITDQPERVVISELIREKVLHLTREEIPHSVAVIIESMEKRSNGKVFIVATIYVERDSQKKIIIGKGGELLKKVGTLARGDIERLLGERVYLDLWIKVKKDWRNKDSLLRNFGYDKTQI</sequence>
<dbReference type="InterPro" id="IPR005662">
    <property type="entry name" value="GTPase_Era-like"/>
</dbReference>
<evidence type="ECO:0000256" key="4">
    <source>
        <dbReference type="ARBA" id="ARBA00022741"/>
    </source>
</evidence>
<feature type="binding site" evidence="8">
    <location>
        <begin position="119"/>
        <end position="122"/>
    </location>
    <ligand>
        <name>GTP</name>
        <dbReference type="ChEBI" id="CHEBI:37565"/>
    </ligand>
</feature>
<comment type="function">
    <text evidence="8">An essential GTPase that binds both GDP and GTP, with rapid nucleotide exchange. Plays a role in 16S rRNA processing and 30S ribosomal subunit biogenesis and possibly also in cell cycle regulation and energy metabolism.</text>
</comment>
<dbReference type="GO" id="GO:0005525">
    <property type="term" value="F:GTP binding"/>
    <property type="evidence" value="ECO:0007669"/>
    <property type="project" value="UniProtKB-UniRule"/>
</dbReference>
<dbReference type="GO" id="GO:0003924">
    <property type="term" value="F:GTPase activity"/>
    <property type="evidence" value="ECO:0007669"/>
    <property type="project" value="UniProtKB-UniRule"/>
</dbReference>
<dbReference type="CDD" id="cd22534">
    <property type="entry name" value="KH-II_Era"/>
    <property type="match status" value="1"/>
</dbReference>
<dbReference type="InterPro" id="IPR005225">
    <property type="entry name" value="Small_GTP-bd"/>
</dbReference>
<dbReference type="RefSeq" id="WP_084053196.1">
    <property type="nucleotide sequence ID" value="NZ_FWWT01000017.1"/>
</dbReference>
<feature type="region of interest" description="G3" evidence="9">
    <location>
        <begin position="57"/>
        <end position="60"/>
    </location>
</feature>
<dbReference type="GO" id="GO:0043024">
    <property type="term" value="F:ribosomal small subunit binding"/>
    <property type="evidence" value="ECO:0007669"/>
    <property type="project" value="TreeGrafter"/>
</dbReference>
<dbReference type="InterPro" id="IPR027417">
    <property type="entry name" value="P-loop_NTPase"/>
</dbReference>
<dbReference type="AlphaFoldDB" id="A0A1W1VC14"/>
<evidence type="ECO:0000256" key="5">
    <source>
        <dbReference type="ARBA" id="ARBA00022884"/>
    </source>
</evidence>
<dbReference type="InterPro" id="IPR030388">
    <property type="entry name" value="G_ERA_dom"/>
</dbReference>
<dbReference type="OrthoDB" id="9805918at2"/>
<keyword evidence="8" id="KW-0963">Cytoplasm</keyword>
<dbReference type="GO" id="GO:0005886">
    <property type="term" value="C:plasma membrane"/>
    <property type="evidence" value="ECO:0007669"/>
    <property type="project" value="UniProtKB-SubCell"/>
</dbReference>
<dbReference type="PANTHER" id="PTHR42698:SF1">
    <property type="entry name" value="GTPASE ERA, MITOCHONDRIAL"/>
    <property type="match status" value="1"/>
</dbReference>
<dbReference type="Gene3D" id="3.40.50.300">
    <property type="entry name" value="P-loop containing nucleotide triphosphate hydrolases"/>
    <property type="match status" value="1"/>
</dbReference>
<proteinExistence type="inferred from homology"/>
<reference evidence="13 14" key="1">
    <citation type="submission" date="2017-04" db="EMBL/GenBank/DDBJ databases">
        <authorList>
            <person name="Afonso C.L."/>
            <person name="Miller P.J."/>
            <person name="Scott M.A."/>
            <person name="Spackman E."/>
            <person name="Goraichik I."/>
            <person name="Dimitrov K.M."/>
            <person name="Suarez D.L."/>
            <person name="Swayne D.E."/>
        </authorList>
    </citation>
    <scope>NUCLEOTIDE SEQUENCE [LARGE SCALE GENOMIC DNA]</scope>
    <source>
        <strain evidence="13 14">DSM 11270</strain>
    </source>
</reference>
<evidence type="ECO:0000259" key="12">
    <source>
        <dbReference type="PROSITE" id="PS51713"/>
    </source>
</evidence>
<feature type="binding site" evidence="8">
    <location>
        <begin position="10"/>
        <end position="17"/>
    </location>
    <ligand>
        <name>GTP</name>
        <dbReference type="ChEBI" id="CHEBI:37565"/>
    </ligand>
</feature>
<dbReference type="Proteomes" id="UP000192731">
    <property type="component" value="Unassembled WGS sequence"/>
</dbReference>
<evidence type="ECO:0000313" key="13">
    <source>
        <dbReference type="EMBL" id="SMB91007.1"/>
    </source>
</evidence>
<keyword evidence="3 8" id="KW-0690">Ribosome biogenesis</keyword>
<dbReference type="GO" id="GO:0005829">
    <property type="term" value="C:cytosol"/>
    <property type="evidence" value="ECO:0007669"/>
    <property type="project" value="TreeGrafter"/>
</dbReference>
<feature type="binding site" evidence="8">
    <location>
        <begin position="57"/>
        <end position="61"/>
    </location>
    <ligand>
        <name>GTP</name>
        <dbReference type="ChEBI" id="CHEBI:37565"/>
    </ligand>
</feature>
<feature type="region of interest" description="G2" evidence="9">
    <location>
        <begin position="36"/>
        <end position="40"/>
    </location>
</feature>
<evidence type="ECO:0000256" key="7">
    <source>
        <dbReference type="ARBA" id="ARBA00023136"/>
    </source>
</evidence>
<protein>
    <recommendedName>
        <fullName evidence="2 8">GTPase Era</fullName>
    </recommendedName>
</protein>
<dbReference type="Gene3D" id="3.30.300.20">
    <property type="match status" value="1"/>
</dbReference>
<keyword evidence="8" id="KW-0699">rRNA-binding</keyword>
<accession>A0A1W1VC14</accession>